<evidence type="ECO:0000313" key="3">
    <source>
        <dbReference type="Proteomes" id="UP000010482"/>
    </source>
</evidence>
<dbReference type="InterPro" id="IPR019546">
    <property type="entry name" value="TAT_signal_bac_arc"/>
</dbReference>
<dbReference type="PATRIC" id="fig|13035.3.peg.1522"/>
<dbReference type="Proteomes" id="UP000010482">
    <property type="component" value="Chromosome"/>
</dbReference>
<protein>
    <submittedName>
        <fullName evidence="2">ABC-type branched-chain amino acid transport system, periplasmic component</fullName>
    </submittedName>
</protein>
<dbReference type="PANTHER" id="PTHR47628:SF1">
    <property type="entry name" value="ALIPHATIC AMIDASE EXPRESSION-REGULATING PROTEIN"/>
    <property type="match status" value="1"/>
</dbReference>
<name>K9YSX7_DACS8</name>
<dbReference type="SUPFAM" id="SSF53822">
    <property type="entry name" value="Periplasmic binding protein-like I"/>
    <property type="match status" value="1"/>
</dbReference>
<sequence length="472" mass="52433">MNGVSSAFLSLPFSGKIMTKKPLYFNLGRTSRRKFLKYSSLAVGTGILASCTRGGGGANSQGDLGENPIKVGVMYSTTGSIAIVEKSLQDSTFLAIDQINSGTGPWEGNGEGIAGRKIQRVVVNPDSNWDLYNQMSKRLIDEDQVSCVLGCYTSASRKSVLPVFEEKDSLLYYPVYYEGNECSSNVFYTGAAPNQQITDSIPYCYENFGPKGFFIGSDYIYPKESNRIAKAELEKLGGQVMGDEYAPLGTTEFITIINKIKQAKPDFVLSNLVGDSIPAFYRQYRDSGITSDDIPIMAYPTTEEEIQAMGAEYAAGHYTSFNYFQSVDTPENQQFVREFKEMFGENRVTNGVMEAAYLQTFFMAQAMKDVLEAGEEIDTKTLREATRGQEFNAPQGKVKMDADNYHTYLYARIGRWQEDGQADIVFSSPSAIKPIPWSQALYPGRMCVHPSPDNRSDPTKETGKENLETKYL</sequence>
<accession>K9YSX7</accession>
<evidence type="ECO:0000313" key="2">
    <source>
        <dbReference type="EMBL" id="AFZ50046.1"/>
    </source>
</evidence>
<dbReference type="KEGG" id="dsl:Dacsa_1352"/>
<reference evidence="2" key="1">
    <citation type="submission" date="2012-04" db="EMBL/GenBank/DDBJ databases">
        <title>Finished genome of Dactylococcopsis salina PCC 8305.</title>
        <authorList>
            <consortium name="US DOE Joint Genome Institute"/>
            <person name="Gugger M."/>
            <person name="Coursin T."/>
            <person name="Rippka R."/>
            <person name="Tandeau De Marsac N."/>
            <person name="Huntemann M."/>
            <person name="Wei C.-L."/>
            <person name="Han J."/>
            <person name="Detter J.C."/>
            <person name="Han C."/>
            <person name="Tapia R."/>
            <person name="Daligault H."/>
            <person name="Chen A."/>
            <person name="Krypides N."/>
            <person name="Mavromatis K."/>
            <person name="Markowitz V."/>
            <person name="Szeto E."/>
            <person name="Ivanova N."/>
            <person name="Ovchinnikova G."/>
            <person name="Pagani I."/>
            <person name="Pati A."/>
            <person name="Goodwin L."/>
            <person name="Peters L."/>
            <person name="Pitluck S."/>
            <person name="Woyke T."/>
            <person name="Kerfeld C."/>
        </authorList>
    </citation>
    <scope>NUCLEOTIDE SEQUENCE [LARGE SCALE GENOMIC DNA]</scope>
    <source>
        <strain evidence="2">PCC 8305</strain>
    </source>
</reference>
<keyword evidence="3" id="KW-1185">Reference proteome</keyword>
<dbReference type="PANTHER" id="PTHR47628">
    <property type="match status" value="1"/>
</dbReference>
<feature type="compositionally biased region" description="Basic and acidic residues" evidence="1">
    <location>
        <begin position="452"/>
        <end position="472"/>
    </location>
</feature>
<gene>
    <name evidence="2" type="ORF">Dacsa_1352</name>
</gene>
<evidence type="ECO:0000256" key="1">
    <source>
        <dbReference type="SAM" id="MobiDB-lite"/>
    </source>
</evidence>
<dbReference type="InterPro" id="IPR028082">
    <property type="entry name" value="Peripla_BP_I"/>
</dbReference>
<dbReference type="CDD" id="cd06357">
    <property type="entry name" value="PBP1_AmiC"/>
    <property type="match status" value="1"/>
</dbReference>
<dbReference type="OrthoDB" id="9783240at2"/>
<dbReference type="AlphaFoldDB" id="K9YSX7"/>
<organism evidence="2 3">
    <name type="scientific">Dactylococcopsis salina (strain PCC 8305)</name>
    <name type="common">Myxobactron salinum</name>
    <dbReference type="NCBI Taxonomy" id="13035"/>
    <lineage>
        <taxon>Bacteria</taxon>
        <taxon>Bacillati</taxon>
        <taxon>Cyanobacteriota</taxon>
        <taxon>Cyanophyceae</taxon>
        <taxon>Nodosilineales</taxon>
        <taxon>Cymatolegaceae</taxon>
        <taxon>Dactylococcopsis</taxon>
    </lineage>
</organism>
<dbReference type="NCBIfam" id="TIGR01409">
    <property type="entry name" value="TAT_signal_seq"/>
    <property type="match status" value="1"/>
</dbReference>
<dbReference type="EMBL" id="CP003944">
    <property type="protein sequence ID" value="AFZ50046.1"/>
    <property type="molecule type" value="Genomic_DNA"/>
</dbReference>
<dbReference type="Pfam" id="PF13433">
    <property type="entry name" value="Peripla_BP_5"/>
    <property type="match status" value="1"/>
</dbReference>
<dbReference type="STRING" id="13035.Dacsa_1352"/>
<dbReference type="InterPro" id="IPR039570">
    <property type="entry name" value="AmiC_PBP1"/>
</dbReference>
<proteinExistence type="predicted"/>
<dbReference type="eggNOG" id="COG0683">
    <property type="taxonomic scope" value="Bacteria"/>
</dbReference>
<feature type="region of interest" description="Disordered" evidence="1">
    <location>
        <begin position="448"/>
        <end position="472"/>
    </location>
</feature>
<dbReference type="HOGENOM" id="CLU_027128_1_1_3"/>
<dbReference type="GO" id="GO:0033218">
    <property type="term" value="F:amide binding"/>
    <property type="evidence" value="ECO:0007669"/>
    <property type="project" value="InterPro"/>
</dbReference>
<dbReference type="Gene3D" id="3.40.50.2300">
    <property type="match status" value="2"/>
</dbReference>